<feature type="transmembrane region" description="Helical" evidence="1">
    <location>
        <begin position="276"/>
        <end position="297"/>
    </location>
</feature>
<evidence type="ECO:0000313" key="2">
    <source>
        <dbReference type="EMBL" id="HJA83539.1"/>
    </source>
</evidence>
<feature type="transmembrane region" description="Helical" evidence="1">
    <location>
        <begin position="55"/>
        <end position="80"/>
    </location>
</feature>
<proteinExistence type="predicted"/>
<dbReference type="EMBL" id="DWZE01000069">
    <property type="protein sequence ID" value="HJA83539.1"/>
    <property type="molecule type" value="Genomic_DNA"/>
</dbReference>
<evidence type="ECO:0000313" key="3">
    <source>
        <dbReference type="Proteomes" id="UP000823860"/>
    </source>
</evidence>
<feature type="transmembrane region" description="Helical" evidence="1">
    <location>
        <begin position="253"/>
        <end position="270"/>
    </location>
</feature>
<evidence type="ECO:0008006" key="4">
    <source>
        <dbReference type="Google" id="ProtNLM"/>
    </source>
</evidence>
<reference evidence="2" key="1">
    <citation type="journal article" date="2021" name="PeerJ">
        <title>Extensive microbial diversity within the chicken gut microbiome revealed by metagenomics and culture.</title>
        <authorList>
            <person name="Gilroy R."/>
            <person name="Ravi A."/>
            <person name="Getino M."/>
            <person name="Pursley I."/>
            <person name="Horton D.L."/>
            <person name="Alikhan N.F."/>
            <person name="Baker D."/>
            <person name="Gharbi K."/>
            <person name="Hall N."/>
            <person name="Watson M."/>
            <person name="Adriaenssens E.M."/>
            <person name="Foster-Nyarko E."/>
            <person name="Jarju S."/>
            <person name="Secka A."/>
            <person name="Antonio M."/>
            <person name="Oren A."/>
            <person name="Chaudhuri R.R."/>
            <person name="La Ragione R."/>
            <person name="Hildebrand F."/>
            <person name="Pallen M.J."/>
        </authorList>
    </citation>
    <scope>NUCLEOTIDE SEQUENCE</scope>
    <source>
        <strain evidence="2">ChiHecec1B25-7008</strain>
    </source>
</reference>
<feature type="transmembrane region" description="Helical" evidence="1">
    <location>
        <begin position="172"/>
        <end position="194"/>
    </location>
</feature>
<name>A0A9D2KTV9_9BACE</name>
<feature type="transmembrane region" description="Helical" evidence="1">
    <location>
        <begin position="222"/>
        <end position="241"/>
    </location>
</feature>
<keyword evidence="1" id="KW-0812">Transmembrane</keyword>
<sequence>MQYRVTSGRYTLPAALLVAVLCRLVVQVAQPSVGLPDRDNSLWGQLVGGLPDMVLWWGGLLVHILTAYLLILLNNAYGLIRQRASFQSAVYLLLVSLSPDWYGLQAGHLAGVAIVGSLFFLFRAYRSPAAPTDLFLATGCVGVGALFVPSLTFFVPLYWIGAYSLQALSLRSFFGSLLGWMFPFWFLLGHAWFYGEMELFTAPFNEMVRFSPVFQGFEGRDWGTLAYLLVLFLVAGSHALARGFDDKIRTRCSLRFFVLLCVCLFLAIALQPLLCVGLLSALAVCVSVLVGHLFVLTRGRAANLFFISVLWAGFFIYLLNLWMLS</sequence>
<keyword evidence="1" id="KW-1133">Transmembrane helix</keyword>
<evidence type="ECO:0000256" key="1">
    <source>
        <dbReference type="SAM" id="Phobius"/>
    </source>
</evidence>
<dbReference type="Proteomes" id="UP000823860">
    <property type="component" value="Unassembled WGS sequence"/>
</dbReference>
<comment type="caution">
    <text evidence="2">The sequence shown here is derived from an EMBL/GenBank/DDBJ whole genome shotgun (WGS) entry which is preliminary data.</text>
</comment>
<reference evidence="2" key="2">
    <citation type="submission" date="2021-04" db="EMBL/GenBank/DDBJ databases">
        <authorList>
            <person name="Gilroy R."/>
        </authorList>
    </citation>
    <scope>NUCLEOTIDE SEQUENCE</scope>
    <source>
        <strain evidence="2">ChiHecec1B25-7008</strain>
    </source>
</reference>
<accession>A0A9D2KTV9</accession>
<protein>
    <recommendedName>
        <fullName evidence="4">Transmembrane protein</fullName>
    </recommendedName>
</protein>
<keyword evidence="1" id="KW-0472">Membrane</keyword>
<gene>
    <name evidence="2" type="ORF">H9785_06200</name>
</gene>
<organism evidence="2 3">
    <name type="scientific">Candidatus Bacteroides intestinavium</name>
    <dbReference type="NCBI Taxonomy" id="2838469"/>
    <lineage>
        <taxon>Bacteria</taxon>
        <taxon>Pseudomonadati</taxon>
        <taxon>Bacteroidota</taxon>
        <taxon>Bacteroidia</taxon>
        <taxon>Bacteroidales</taxon>
        <taxon>Bacteroidaceae</taxon>
        <taxon>Bacteroides</taxon>
    </lineage>
</organism>
<feature type="transmembrane region" description="Helical" evidence="1">
    <location>
        <begin position="134"/>
        <end position="160"/>
    </location>
</feature>
<dbReference type="AlphaFoldDB" id="A0A9D2KTV9"/>
<feature type="transmembrane region" description="Helical" evidence="1">
    <location>
        <begin position="101"/>
        <end position="122"/>
    </location>
</feature>
<feature type="transmembrane region" description="Helical" evidence="1">
    <location>
        <begin position="304"/>
        <end position="324"/>
    </location>
</feature>